<dbReference type="PANTHER" id="PTHR39084">
    <property type="entry name" value="MEMBRANE PROTEIN-RELATED"/>
    <property type="match status" value="1"/>
</dbReference>
<feature type="transmembrane region" description="Helical" evidence="1">
    <location>
        <begin position="200"/>
        <end position="222"/>
    </location>
</feature>
<feature type="transmembrane region" description="Helical" evidence="1">
    <location>
        <begin position="265"/>
        <end position="287"/>
    </location>
</feature>
<keyword evidence="1" id="KW-1133">Transmembrane helix</keyword>
<feature type="transmembrane region" description="Helical" evidence="1">
    <location>
        <begin position="34"/>
        <end position="52"/>
    </location>
</feature>
<dbReference type="EMBL" id="JACGLT010000003">
    <property type="protein sequence ID" value="MBA6152316.1"/>
    <property type="molecule type" value="Genomic_DNA"/>
</dbReference>
<comment type="caution">
    <text evidence="4">The sequence shown here is derived from an EMBL/GenBank/DDBJ whole genome shotgun (WGS) entry which is preliminary data.</text>
</comment>
<dbReference type="RefSeq" id="WP_182203720.1">
    <property type="nucleotide sequence ID" value="NZ_JACGLT010000003.1"/>
</dbReference>
<dbReference type="InterPro" id="IPR025105">
    <property type="entry name" value="DUF4010"/>
</dbReference>
<evidence type="ECO:0000259" key="2">
    <source>
        <dbReference type="Pfam" id="PF02308"/>
    </source>
</evidence>
<feature type="transmembrane region" description="Helical" evidence="1">
    <location>
        <begin position="307"/>
        <end position="325"/>
    </location>
</feature>
<feature type="domain" description="DUF4010" evidence="3">
    <location>
        <begin position="181"/>
        <end position="389"/>
    </location>
</feature>
<feature type="transmembrane region" description="Helical" evidence="1">
    <location>
        <begin position="396"/>
        <end position="415"/>
    </location>
</feature>
<evidence type="ECO:0000256" key="1">
    <source>
        <dbReference type="SAM" id="Phobius"/>
    </source>
</evidence>
<feature type="transmembrane region" description="Helical" evidence="1">
    <location>
        <begin position="332"/>
        <end position="353"/>
    </location>
</feature>
<evidence type="ECO:0000313" key="4">
    <source>
        <dbReference type="EMBL" id="MBA6152316.1"/>
    </source>
</evidence>
<keyword evidence="1" id="KW-0472">Membrane</keyword>
<feature type="transmembrane region" description="Helical" evidence="1">
    <location>
        <begin position="175"/>
        <end position="193"/>
    </location>
</feature>
<proteinExistence type="predicted"/>
<feature type="domain" description="MgtC/SapB/SrpB/YhiD N-terminal" evidence="2">
    <location>
        <begin position="9"/>
        <end position="133"/>
    </location>
</feature>
<evidence type="ECO:0000313" key="5">
    <source>
        <dbReference type="Proteomes" id="UP000541857"/>
    </source>
</evidence>
<reference evidence="4 5" key="1">
    <citation type="submission" date="2020-07" db="EMBL/GenBank/DDBJ databases">
        <title>Bacterium isolated from marine sediment.</title>
        <authorList>
            <person name="Shang D."/>
        </authorList>
    </citation>
    <scope>NUCLEOTIDE SEQUENCE [LARGE SCALE GENOMIC DNA]</scope>
    <source>
        <strain evidence="4 5">F6074</strain>
    </source>
</reference>
<keyword evidence="5" id="KW-1185">Reference proteome</keyword>
<dbReference type="Pfam" id="PF13194">
    <property type="entry name" value="DUF4010"/>
    <property type="match status" value="1"/>
</dbReference>
<feature type="transmembrane region" description="Helical" evidence="1">
    <location>
        <begin position="142"/>
        <end position="160"/>
    </location>
</feature>
<dbReference type="AlphaFoldDB" id="A0A7W2M4I5"/>
<feature type="transmembrane region" description="Helical" evidence="1">
    <location>
        <begin position="89"/>
        <end position="107"/>
    </location>
</feature>
<dbReference type="Proteomes" id="UP000541857">
    <property type="component" value="Unassembled WGS sequence"/>
</dbReference>
<name>A0A7W2M4I5_9FLAO</name>
<feature type="transmembrane region" description="Helical" evidence="1">
    <location>
        <begin position="58"/>
        <end position="77"/>
    </location>
</feature>
<dbReference type="InterPro" id="IPR049177">
    <property type="entry name" value="MgtC_SapB_SrpB_YhiD_N"/>
</dbReference>
<feature type="transmembrane region" description="Helical" evidence="1">
    <location>
        <begin position="365"/>
        <end position="389"/>
    </location>
</feature>
<dbReference type="PANTHER" id="PTHR39084:SF1">
    <property type="entry name" value="DUF4010 DOMAIN-CONTAINING PROTEIN"/>
    <property type="match status" value="1"/>
</dbReference>
<protein>
    <submittedName>
        <fullName evidence="4">MgtC/SapB family protein</fullName>
    </submittedName>
</protein>
<dbReference type="Pfam" id="PF02308">
    <property type="entry name" value="MgtC"/>
    <property type="match status" value="1"/>
</dbReference>
<sequence>MNYEDLTTLGIAFGLGLLVGMQREKHNKDQIAGVRTFTLISVLGVVAGFLTRLYENPYVLPLTGLAMAAMLITANIMKLKKQDNPTLGQTTEMAALLMFAIGAYLVVGDRVVGVIMGAAIAILLYVKDHLHRFIGDLEDNDVSAIMILAGISLIILPILPDETFGPLNVLNLRNIWLMVTLIVGISVIGYFIYKFIGKKYGILSNGILGGIISSTATTVSYARFTKNGKNIHKASAFVIFAAATVSLVRVMIEIGAVIPAQLSKVVLPIVALFILMIGLSVVLFYLINKESTSDDMPKPKNPAQLTSALMFGAIYAFILLAVAFTEQELGNSGLYVAAFIGGLANKDAITLSLSQSIGNGLETNFGWRLIVVACLSNFLFKIVLCAILGTKVLTKWMALFFGAAIGGGLLILWLWPETWHV</sequence>
<feature type="transmembrane region" description="Helical" evidence="1">
    <location>
        <begin position="234"/>
        <end position="258"/>
    </location>
</feature>
<gene>
    <name evidence="4" type="ORF">H3Z82_06210</name>
</gene>
<keyword evidence="1" id="KW-0812">Transmembrane</keyword>
<evidence type="ECO:0000259" key="3">
    <source>
        <dbReference type="Pfam" id="PF13194"/>
    </source>
</evidence>
<accession>A0A7W2M4I5</accession>
<organism evidence="4 5">
    <name type="scientific">Gelidibacter maritimus</name>
    <dbReference type="NCBI Taxonomy" id="2761487"/>
    <lineage>
        <taxon>Bacteria</taxon>
        <taxon>Pseudomonadati</taxon>
        <taxon>Bacteroidota</taxon>
        <taxon>Flavobacteriia</taxon>
        <taxon>Flavobacteriales</taxon>
        <taxon>Flavobacteriaceae</taxon>
        <taxon>Gelidibacter</taxon>
    </lineage>
</organism>